<comment type="caution">
    <text evidence="11">The sequence shown here is derived from an EMBL/GenBank/DDBJ whole genome shotgun (WGS) entry which is preliminary data.</text>
</comment>
<evidence type="ECO:0000256" key="6">
    <source>
        <dbReference type="ARBA" id="ARBA00022573"/>
    </source>
</evidence>
<dbReference type="InterPro" id="IPR017846">
    <property type="entry name" value="Nict_dMeBzImd_PRibTrfase_bact"/>
</dbReference>
<evidence type="ECO:0000256" key="2">
    <source>
        <dbReference type="ARBA" id="ARBA00005049"/>
    </source>
</evidence>
<dbReference type="RefSeq" id="WP_046441957.1">
    <property type="nucleotide sequence ID" value="NZ_JAXDTA010000187.1"/>
</dbReference>
<dbReference type="InterPro" id="IPR003200">
    <property type="entry name" value="Nict_dMeBzImd_PRibTrfase"/>
</dbReference>
<keyword evidence="7 11" id="KW-0328">Glycosyltransferase</keyword>
<dbReference type="UniPathway" id="UPA00061">
    <property type="reaction ID" value="UER00516"/>
</dbReference>
<gene>
    <name evidence="11" type="ORF">CHK_0116</name>
</gene>
<dbReference type="AlphaFoldDB" id="A0A0M2NMW8"/>
<evidence type="ECO:0000256" key="1">
    <source>
        <dbReference type="ARBA" id="ARBA00002197"/>
    </source>
</evidence>
<comment type="function">
    <text evidence="1">Catalyzes the synthesis of alpha-ribazole-5'-phosphate from nicotinate mononucleotide (NAMN) and 5,6-dimethylbenzimidazole (DMB).</text>
</comment>
<proteinExistence type="inferred from homology"/>
<dbReference type="PANTHER" id="PTHR43463:SF1">
    <property type="entry name" value="NICOTINATE-NUCLEOTIDE--DIMETHYLBENZIMIDAZOLE PHOSPHORIBOSYLTRANSFERASE"/>
    <property type="match status" value="1"/>
</dbReference>
<dbReference type="InterPro" id="IPR023195">
    <property type="entry name" value="Nict_dMeBzImd_PRibTrfase_N"/>
</dbReference>
<evidence type="ECO:0000256" key="3">
    <source>
        <dbReference type="ARBA" id="ARBA00007110"/>
    </source>
</evidence>
<comment type="pathway">
    <text evidence="2">Nucleoside biosynthesis; alpha-ribazole biosynthesis; alpha-ribazole from 5,6-dimethylbenzimidazole: step 1/2.</text>
</comment>
<organism evidence="11 12">
    <name type="scientific">Christensenella hongkongensis</name>
    <dbReference type="NCBI Taxonomy" id="270498"/>
    <lineage>
        <taxon>Bacteria</taxon>
        <taxon>Bacillati</taxon>
        <taxon>Bacillota</taxon>
        <taxon>Clostridia</taxon>
        <taxon>Christensenellales</taxon>
        <taxon>Christensenellaceae</taxon>
        <taxon>Christensenella</taxon>
    </lineage>
</organism>
<dbReference type="Gene3D" id="1.10.1610.10">
    <property type="match status" value="1"/>
</dbReference>
<dbReference type="CDD" id="cd02439">
    <property type="entry name" value="DMB-PRT_CobT"/>
    <property type="match status" value="1"/>
</dbReference>
<evidence type="ECO:0000256" key="4">
    <source>
        <dbReference type="ARBA" id="ARBA00011991"/>
    </source>
</evidence>
<keyword evidence="8 11" id="KW-0808">Transferase</keyword>
<dbReference type="SUPFAM" id="SSF52733">
    <property type="entry name" value="Nicotinate mononucleotide:5,6-dimethylbenzimidazole phosphoribosyltransferase (CobT)"/>
    <property type="match status" value="1"/>
</dbReference>
<dbReference type="Pfam" id="PF02277">
    <property type="entry name" value="DBI_PRT"/>
    <property type="match status" value="1"/>
</dbReference>
<dbReference type="FunFam" id="3.40.50.10210:FF:000001">
    <property type="entry name" value="Nicotinate-nucleotide--dimethylbenzimidazole phosphoribosyltransferase"/>
    <property type="match status" value="1"/>
</dbReference>
<dbReference type="PATRIC" id="fig|270498.16.peg.2675"/>
<reference evidence="11 12" key="1">
    <citation type="submission" date="2015-04" db="EMBL/GenBank/DDBJ databases">
        <title>Draft genome sequence of bacteremic isolate Catabacter hongkongensis type strain HKU16T.</title>
        <authorList>
            <person name="Lau S.K."/>
            <person name="Teng J.L."/>
            <person name="Huang Y."/>
            <person name="Curreem S.O."/>
            <person name="Tsui S.K."/>
            <person name="Woo P.C."/>
        </authorList>
    </citation>
    <scope>NUCLEOTIDE SEQUENCE [LARGE SCALE GENOMIC DNA]</scope>
    <source>
        <strain evidence="11 12">HKU16</strain>
    </source>
</reference>
<dbReference type="GO" id="GO:0008939">
    <property type="term" value="F:nicotinate-nucleotide-dimethylbenzimidazole phosphoribosyltransferase activity"/>
    <property type="evidence" value="ECO:0007669"/>
    <property type="project" value="UniProtKB-UniRule"/>
</dbReference>
<comment type="catalytic activity">
    <reaction evidence="9">
        <text>5,6-dimethylbenzimidazole + nicotinate beta-D-ribonucleotide = alpha-ribazole 5'-phosphate + nicotinate + H(+)</text>
        <dbReference type="Rhea" id="RHEA:11196"/>
        <dbReference type="ChEBI" id="CHEBI:15378"/>
        <dbReference type="ChEBI" id="CHEBI:15890"/>
        <dbReference type="ChEBI" id="CHEBI:32544"/>
        <dbReference type="ChEBI" id="CHEBI:57502"/>
        <dbReference type="ChEBI" id="CHEBI:57918"/>
        <dbReference type="EC" id="2.4.2.21"/>
    </reaction>
</comment>
<evidence type="ECO:0000313" key="12">
    <source>
        <dbReference type="Proteomes" id="UP000034076"/>
    </source>
</evidence>
<dbReference type="EC" id="2.4.2.21" evidence="4 10"/>
<dbReference type="Gene3D" id="3.40.50.10210">
    <property type="match status" value="1"/>
</dbReference>
<evidence type="ECO:0000256" key="8">
    <source>
        <dbReference type="ARBA" id="ARBA00022679"/>
    </source>
</evidence>
<name>A0A0M2NMW8_9FIRM</name>
<accession>A0A0M2NMW8</accession>
<dbReference type="InterPro" id="IPR036087">
    <property type="entry name" value="Nict_dMeBzImd_PRibTrfase_sf"/>
</dbReference>
<dbReference type="GO" id="GO:0009236">
    <property type="term" value="P:cobalamin biosynthetic process"/>
    <property type="evidence" value="ECO:0007669"/>
    <property type="project" value="UniProtKB-UniRule"/>
</dbReference>
<dbReference type="OrthoDB" id="9781491at2"/>
<protein>
    <recommendedName>
        <fullName evidence="5 10">Nicotinate-nucleotide--dimethylbenzimidazole phosphoribosyltransferase</fullName>
        <ecNumber evidence="4 10">2.4.2.21</ecNumber>
    </recommendedName>
</protein>
<evidence type="ECO:0000256" key="9">
    <source>
        <dbReference type="ARBA" id="ARBA00047340"/>
    </source>
</evidence>
<dbReference type="NCBIfam" id="TIGR03160">
    <property type="entry name" value="cobT_DBIPRT"/>
    <property type="match status" value="1"/>
</dbReference>
<comment type="similarity">
    <text evidence="3">Belongs to the CobT family.</text>
</comment>
<dbReference type="STRING" id="270498.CHK_0116"/>
<dbReference type="PANTHER" id="PTHR43463">
    <property type="entry name" value="NICOTINATE-NUCLEOTIDE--DIMETHYLBENZIMIDAZOLE PHOSPHORIBOSYLTRANSFERASE"/>
    <property type="match status" value="1"/>
</dbReference>
<sequence>MTLQEALREISPADETCVQEAQRRWDSIAKPLNSLGLLEQAVCRIAGITGTADVTIEKRCVAVMCADNGVVCRGVAQSDCEITAIVTENFAKGRTSACAMARHAHADVIPVDIGVYRDIDTPGVLRRKIMYGTNDMTLCSAMAREQAIRAIEVGIDLAGCLKKQGYRLIATGEMGIGNTTTSSAMISVLLQQPVEEVTGHGAGLSSDGLNRKVCAIKKAIEVNRPDPEDPLDVLSKVGGLDIAGIAGLFLGGAVHKVPVMIDGVISSVAALVAQRLAPLSADYMLASHVSKEPAGALLLSALRQKPLISCEMCLGEGTGAIAAMGLLDMALCVYREMCTFSQTSIEQYKPLE</sequence>
<evidence type="ECO:0000256" key="7">
    <source>
        <dbReference type="ARBA" id="ARBA00022676"/>
    </source>
</evidence>
<keyword evidence="6" id="KW-0169">Cobalamin biosynthesis</keyword>
<dbReference type="Proteomes" id="UP000034076">
    <property type="component" value="Unassembled WGS sequence"/>
</dbReference>
<evidence type="ECO:0000313" key="11">
    <source>
        <dbReference type="EMBL" id="KKI52346.1"/>
    </source>
</evidence>
<dbReference type="NCBIfam" id="NF000996">
    <property type="entry name" value="PRK00105.1"/>
    <property type="match status" value="1"/>
</dbReference>
<keyword evidence="12" id="KW-1185">Reference proteome</keyword>
<evidence type="ECO:0000256" key="10">
    <source>
        <dbReference type="NCBIfam" id="TIGR03160"/>
    </source>
</evidence>
<dbReference type="EMBL" id="LAYJ01000022">
    <property type="protein sequence ID" value="KKI52346.1"/>
    <property type="molecule type" value="Genomic_DNA"/>
</dbReference>
<evidence type="ECO:0000256" key="5">
    <source>
        <dbReference type="ARBA" id="ARBA00015486"/>
    </source>
</evidence>